<dbReference type="Proteomes" id="UP000799764">
    <property type="component" value="Unassembled WGS sequence"/>
</dbReference>
<organism evidence="1 2">
    <name type="scientific">Karstenula rhodostoma CBS 690.94</name>
    <dbReference type="NCBI Taxonomy" id="1392251"/>
    <lineage>
        <taxon>Eukaryota</taxon>
        <taxon>Fungi</taxon>
        <taxon>Dikarya</taxon>
        <taxon>Ascomycota</taxon>
        <taxon>Pezizomycotina</taxon>
        <taxon>Dothideomycetes</taxon>
        <taxon>Pleosporomycetidae</taxon>
        <taxon>Pleosporales</taxon>
        <taxon>Massarineae</taxon>
        <taxon>Didymosphaeriaceae</taxon>
        <taxon>Karstenula</taxon>
    </lineage>
</organism>
<evidence type="ECO:0000313" key="2">
    <source>
        <dbReference type="Proteomes" id="UP000799764"/>
    </source>
</evidence>
<evidence type="ECO:0000313" key="1">
    <source>
        <dbReference type="EMBL" id="KAF2438303.1"/>
    </source>
</evidence>
<dbReference type="AlphaFoldDB" id="A0A9P4P7U7"/>
<gene>
    <name evidence="1" type="ORF">P171DRAFT_158540</name>
</gene>
<proteinExistence type="predicted"/>
<keyword evidence="2" id="KW-1185">Reference proteome</keyword>
<reference evidence="1" key="1">
    <citation type="journal article" date="2020" name="Stud. Mycol.">
        <title>101 Dothideomycetes genomes: a test case for predicting lifestyles and emergence of pathogens.</title>
        <authorList>
            <person name="Haridas S."/>
            <person name="Albert R."/>
            <person name="Binder M."/>
            <person name="Bloem J."/>
            <person name="Labutti K."/>
            <person name="Salamov A."/>
            <person name="Andreopoulos B."/>
            <person name="Baker S."/>
            <person name="Barry K."/>
            <person name="Bills G."/>
            <person name="Bluhm B."/>
            <person name="Cannon C."/>
            <person name="Castanera R."/>
            <person name="Culley D."/>
            <person name="Daum C."/>
            <person name="Ezra D."/>
            <person name="Gonzalez J."/>
            <person name="Henrissat B."/>
            <person name="Kuo A."/>
            <person name="Liang C."/>
            <person name="Lipzen A."/>
            <person name="Lutzoni F."/>
            <person name="Magnuson J."/>
            <person name="Mondo S."/>
            <person name="Nolan M."/>
            <person name="Ohm R."/>
            <person name="Pangilinan J."/>
            <person name="Park H.-J."/>
            <person name="Ramirez L."/>
            <person name="Alfaro M."/>
            <person name="Sun H."/>
            <person name="Tritt A."/>
            <person name="Yoshinaga Y."/>
            <person name="Zwiers L.-H."/>
            <person name="Turgeon B."/>
            <person name="Goodwin S."/>
            <person name="Spatafora J."/>
            <person name="Crous P."/>
            <person name="Grigoriev I."/>
        </authorList>
    </citation>
    <scope>NUCLEOTIDE SEQUENCE</scope>
    <source>
        <strain evidence="1">CBS 690.94</strain>
    </source>
</reference>
<protein>
    <submittedName>
        <fullName evidence="1">Uncharacterized protein</fullName>
    </submittedName>
</protein>
<sequence length="110" mass="12926">MRVERFSPPRNKCDMTILTCSHYRFNRRLSLRNCDCLPHSVLDGEALWKFRCAYALVTGGVSGIHDQIPCRRDYDAWLWNDSATVPQRFLTDASTRKNYPQLRNYVQDLI</sequence>
<accession>A0A9P4P7U7</accession>
<comment type="caution">
    <text evidence="1">The sequence shown here is derived from an EMBL/GenBank/DDBJ whole genome shotgun (WGS) entry which is preliminary data.</text>
</comment>
<name>A0A9P4P7U7_9PLEO</name>
<dbReference type="EMBL" id="MU001512">
    <property type="protein sequence ID" value="KAF2438303.1"/>
    <property type="molecule type" value="Genomic_DNA"/>
</dbReference>